<reference evidence="4 5" key="1">
    <citation type="submission" date="2016-12" db="EMBL/GenBank/DDBJ databases">
        <title>Study of bacterial adaptation to deep sea.</title>
        <authorList>
            <person name="Song J."/>
            <person name="Yoshizawa S."/>
            <person name="Kogure K."/>
        </authorList>
    </citation>
    <scope>NUCLEOTIDE SEQUENCE [LARGE SCALE GENOMIC DNA]</scope>
    <source>
        <strain evidence="4 5">SAORIC-165</strain>
    </source>
</reference>
<dbReference type="GO" id="GO:0015288">
    <property type="term" value="F:porin activity"/>
    <property type="evidence" value="ECO:0007669"/>
    <property type="project" value="InterPro"/>
</dbReference>
<comment type="similarity">
    <text evidence="1 2">Belongs to the OprB family.</text>
</comment>
<evidence type="ECO:0000313" key="4">
    <source>
        <dbReference type="EMBL" id="PQJ30283.1"/>
    </source>
</evidence>
<evidence type="ECO:0000313" key="5">
    <source>
        <dbReference type="Proteomes" id="UP000239907"/>
    </source>
</evidence>
<organism evidence="4 5">
    <name type="scientific">Rubritalea profundi</name>
    <dbReference type="NCBI Taxonomy" id="1658618"/>
    <lineage>
        <taxon>Bacteria</taxon>
        <taxon>Pseudomonadati</taxon>
        <taxon>Verrucomicrobiota</taxon>
        <taxon>Verrucomicrobiia</taxon>
        <taxon>Verrucomicrobiales</taxon>
        <taxon>Rubritaleaceae</taxon>
        <taxon>Rubritalea</taxon>
    </lineage>
</organism>
<evidence type="ECO:0000256" key="1">
    <source>
        <dbReference type="ARBA" id="ARBA00008769"/>
    </source>
</evidence>
<feature type="compositionally biased region" description="Polar residues" evidence="3">
    <location>
        <begin position="8"/>
        <end position="32"/>
    </location>
</feature>
<dbReference type="Gene3D" id="2.40.160.180">
    <property type="entry name" value="Carbohydrate-selective porin OprB"/>
    <property type="match status" value="1"/>
</dbReference>
<evidence type="ECO:0000256" key="3">
    <source>
        <dbReference type="SAM" id="MobiDB-lite"/>
    </source>
</evidence>
<comment type="caution">
    <text evidence="4">The sequence shown here is derived from an EMBL/GenBank/DDBJ whole genome shotgun (WGS) entry which is preliminary data.</text>
</comment>
<sequence length="407" mass="44540">MAEEPQMVGQTDTSVDVASSTGFGGPNSVQNQQDDDASITDSLTGVGGLESYFNWKDQLREQHGFSYTLDYTSGALAASSSLSGRDFYASGALRFYGSWDLIGRESGNTGTFIWKAEHRHGYTTPAYNGAAADMGYAGALFGPLSDSGPRLTNLYWKQLFKDGRVELIAGMIDTTDWVDLYALASPWNGFTNFSFGTGSATIGVPDDAALGAYFNAMLTDNFYLITGFADANADSTDPFNGFDTFFNDNEYFKSIELGWTTSQERFYLDNAHVTLWHVDERDGAGVSDGWGANFSYSHSIGTKWMYFLRGGYAEDGGSLFQKSISTGTAYHLSDGISLVGLGLNWSEPNQDTFGPALHDQYALELFTRLRLTRNLEVIPNINLIGNPALNQDKDSVVSFGLRARVFF</sequence>
<dbReference type="Pfam" id="PF04966">
    <property type="entry name" value="OprB"/>
    <property type="match status" value="1"/>
</dbReference>
<accession>A0A2S7U7S2</accession>
<dbReference type="InterPro" id="IPR007049">
    <property type="entry name" value="Carb-sel_porin_OprB"/>
</dbReference>
<feature type="region of interest" description="Disordered" evidence="3">
    <location>
        <begin position="1"/>
        <end position="41"/>
    </location>
</feature>
<evidence type="ECO:0000256" key="2">
    <source>
        <dbReference type="RuleBase" id="RU363072"/>
    </source>
</evidence>
<dbReference type="Proteomes" id="UP000239907">
    <property type="component" value="Unassembled WGS sequence"/>
</dbReference>
<name>A0A2S7U7S2_9BACT</name>
<dbReference type="AlphaFoldDB" id="A0A2S7U7S2"/>
<keyword evidence="5" id="KW-1185">Reference proteome</keyword>
<dbReference type="GO" id="GO:0016020">
    <property type="term" value="C:membrane"/>
    <property type="evidence" value="ECO:0007669"/>
    <property type="project" value="InterPro"/>
</dbReference>
<gene>
    <name evidence="4" type="ORF">BSZ32_07035</name>
</gene>
<dbReference type="EMBL" id="MQWA01000001">
    <property type="protein sequence ID" value="PQJ30283.1"/>
    <property type="molecule type" value="Genomic_DNA"/>
</dbReference>
<evidence type="ECO:0008006" key="6">
    <source>
        <dbReference type="Google" id="ProtNLM"/>
    </source>
</evidence>
<dbReference type="InterPro" id="IPR038673">
    <property type="entry name" value="OprB_sf"/>
</dbReference>
<proteinExistence type="inferred from homology"/>
<protein>
    <recommendedName>
        <fullName evidence="6">Porin</fullName>
    </recommendedName>
</protein>
<dbReference type="GO" id="GO:0008643">
    <property type="term" value="P:carbohydrate transport"/>
    <property type="evidence" value="ECO:0007669"/>
    <property type="project" value="InterPro"/>
</dbReference>